<proteinExistence type="predicted"/>
<name>A0A8S1NM45_PARPR</name>
<feature type="repeat" description="WD" evidence="1">
    <location>
        <begin position="43"/>
        <end position="75"/>
    </location>
</feature>
<dbReference type="Pfam" id="PF00400">
    <property type="entry name" value="WD40"/>
    <property type="match status" value="3"/>
</dbReference>
<dbReference type="PROSITE" id="PS50082">
    <property type="entry name" value="WD_REPEATS_2"/>
    <property type="match status" value="3"/>
</dbReference>
<dbReference type="InterPro" id="IPR001680">
    <property type="entry name" value="WD40_rpt"/>
</dbReference>
<sequence length="316" mass="37533">MQFTYISRAIVFDSTGKIMVSTCRNNILIWNFNNGKIQKVQTLSEHQKDVTCLVYSKIKNYFISGSTDGSIILWKQLNNNQWQSSKPQCEHKEQINCIILTQNEDQLISGSSDCMINVWRIDFINNQLTFLYSLQKHSRSVNQLSLNESERLLVSCGYDTLIIIWQKDANNKWTFQQVVNYNQQSIQDSVAHVKFIKEDQFILLPYKFNCLYVFQQKDGQFQEIIEKKVQFKKNSEGYVNQSFFPIIYIKDKNLICLRHINHIMLLKEQNDGQLQIVQELDCQYWNIYGTVTNNGQYLIYWGEKKYKYEIYEIQYK</sequence>
<gene>
    <name evidence="2" type="ORF">PPRIM_AZ9-3.1.T0920195</name>
</gene>
<protein>
    <recommendedName>
        <fullName evidence="4">WD40-repeat-containing domain</fullName>
    </recommendedName>
</protein>
<dbReference type="AlphaFoldDB" id="A0A8S1NM45"/>
<dbReference type="OMA" id="ICENRIR"/>
<evidence type="ECO:0008006" key="4">
    <source>
        <dbReference type="Google" id="ProtNLM"/>
    </source>
</evidence>
<dbReference type="PANTHER" id="PTHR19920">
    <property type="entry name" value="WD40 PROTEIN CIAO1"/>
    <property type="match status" value="1"/>
</dbReference>
<dbReference type="EMBL" id="CAJJDM010000095">
    <property type="protein sequence ID" value="CAD8093242.1"/>
    <property type="molecule type" value="Genomic_DNA"/>
</dbReference>
<keyword evidence="1" id="KW-0853">WD repeat</keyword>
<dbReference type="SMART" id="SM00320">
    <property type="entry name" value="WD40"/>
    <property type="match status" value="3"/>
</dbReference>
<dbReference type="PROSITE" id="PS50294">
    <property type="entry name" value="WD_REPEATS_REGION"/>
    <property type="match status" value="2"/>
</dbReference>
<dbReference type="GO" id="GO:0016226">
    <property type="term" value="P:iron-sulfur cluster assembly"/>
    <property type="evidence" value="ECO:0007669"/>
    <property type="project" value="TreeGrafter"/>
</dbReference>
<dbReference type="GO" id="GO:0097361">
    <property type="term" value="C:cytosolic [4Fe-4S] assembly targeting complex"/>
    <property type="evidence" value="ECO:0007669"/>
    <property type="project" value="TreeGrafter"/>
</dbReference>
<organism evidence="2 3">
    <name type="scientific">Paramecium primaurelia</name>
    <dbReference type="NCBI Taxonomy" id="5886"/>
    <lineage>
        <taxon>Eukaryota</taxon>
        <taxon>Sar</taxon>
        <taxon>Alveolata</taxon>
        <taxon>Ciliophora</taxon>
        <taxon>Intramacronucleata</taxon>
        <taxon>Oligohymenophorea</taxon>
        <taxon>Peniculida</taxon>
        <taxon>Parameciidae</taxon>
        <taxon>Paramecium</taxon>
    </lineage>
</organism>
<evidence type="ECO:0000313" key="3">
    <source>
        <dbReference type="Proteomes" id="UP000688137"/>
    </source>
</evidence>
<dbReference type="Proteomes" id="UP000688137">
    <property type="component" value="Unassembled WGS sequence"/>
</dbReference>
<reference evidence="2" key="1">
    <citation type="submission" date="2021-01" db="EMBL/GenBank/DDBJ databases">
        <authorList>
            <consortium name="Genoscope - CEA"/>
            <person name="William W."/>
        </authorList>
    </citation>
    <scope>NUCLEOTIDE SEQUENCE</scope>
</reference>
<feature type="repeat" description="WD" evidence="1">
    <location>
        <begin position="134"/>
        <end position="166"/>
    </location>
</feature>
<comment type="caution">
    <text evidence="2">The sequence shown here is derived from an EMBL/GenBank/DDBJ whole genome shotgun (WGS) entry which is preliminary data.</text>
</comment>
<evidence type="ECO:0000256" key="1">
    <source>
        <dbReference type="PROSITE-ProRule" id="PRU00221"/>
    </source>
</evidence>
<keyword evidence="3" id="KW-1185">Reference proteome</keyword>
<dbReference type="PANTHER" id="PTHR19920:SF0">
    <property type="entry name" value="CYTOSOLIC IRON-SULFUR PROTEIN ASSEMBLY PROTEIN CIAO1-RELATED"/>
    <property type="match status" value="1"/>
</dbReference>
<feature type="repeat" description="WD" evidence="1">
    <location>
        <begin position="88"/>
        <end position="122"/>
    </location>
</feature>
<evidence type="ECO:0000313" key="2">
    <source>
        <dbReference type="EMBL" id="CAD8093242.1"/>
    </source>
</evidence>
<accession>A0A8S1NM45</accession>